<keyword evidence="3" id="KW-1185">Reference proteome</keyword>
<dbReference type="EMBL" id="JANAVB010009398">
    <property type="protein sequence ID" value="KAJ6840382.1"/>
    <property type="molecule type" value="Genomic_DNA"/>
</dbReference>
<organism evidence="2 3">
    <name type="scientific">Iris pallida</name>
    <name type="common">Sweet iris</name>
    <dbReference type="NCBI Taxonomy" id="29817"/>
    <lineage>
        <taxon>Eukaryota</taxon>
        <taxon>Viridiplantae</taxon>
        <taxon>Streptophyta</taxon>
        <taxon>Embryophyta</taxon>
        <taxon>Tracheophyta</taxon>
        <taxon>Spermatophyta</taxon>
        <taxon>Magnoliopsida</taxon>
        <taxon>Liliopsida</taxon>
        <taxon>Asparagales</taxon>
        <taxon>Iridaceae</taxon>
        <taxon>Iridoideae</taxon>
        <taxon>Irideae</taxon>
        <taxon>Iris</taxon>
    </lineage>
</organism>
<name>A0AAX6HI27_IRIPA</name>
<reference evidence="2" key="1">
    <citation type="journal article" date="2023" name="GigaByte">
        <title>Genome assembly of the bearded iris, Iris pallida Lam.</title>
        <authorList>
            <person name="Bruccoleri R.E."/>
            <person name="Oakeley E.J."/>
            <person name="Faust A.M.E."/>
            <person name="Altorfer M."/>
            <person name="Dessus-Babus S."/>
            <person name="Burckhardt D."/>
            <person name="Oertli M."/>
            <person name="Naumann U."/>
            <person name="Petersen F."/>
            <person name="Wong J."/>
        </authorList>
    </citation>
    <scope>NUCLEOTIDE SEQUENCE</scope>
    <source>
        <strain evidence="2">GSM-AAB239-AS_SAM_17_03QT</strain>
    </source>
</reference>
<dbReference type="AlphaFoldDB" id="A0AAX6HI27"/>
<feature type="signal peptide" evidence="1">
    <location>
        <begin position="1"/>
        <end position="18"/>
    </location>
</feature>
<comment type="caution">
    <text evidence="2">The sequence shown here is derived from an EMBL/GenBank/DDBJ whole genome shotgun (WGS) entry which is preliminary data.</text>
</comment>
<gene>
    <name evidence="2" type="ORF">M6B38_309330</name>
</gene>
<reference evidence="2" key="2">
    <citation type="submission" date="2023-04" db="EMBL/GenBank/DDBJ databases">
        <authorList>
            <person name="Bruccoleri R.E."/>
            <person name="Oakeley E.J."/>
            <person name="Faust A.-M."/>
            <person name="Dessus-Babus S."/>
            <person name="Altorfer M."/>
            <person name="Burckhardt D."/>
            <person name="Oertli M."/>
            <person name="Naumann U."/>
            <person name="Petersen F."/>
            <person name="Wong J."/>
        </authorList>
    </citation>
    <scope>NUCLEOTIDE SEQUENCE</scope>
    <source>
        <strain evidence="2">GSM-AAB239-AS_SAM_17_03QT</strain>
        <tissue evidence="2">Leaf</tissue>
    </source>
</reference>
<accession>A0AAX6HI27</accession>
<feature type="chain" id="PRO_5043949066" evidence="1">
    <location>
        <begin position="19"/>
        <end position="74"/>
    </location>
</feature>
<dbReference type="Proteomes" id="UP001140949">
    <property type="component" value="Unassembled WGS sequence"/>
</dbReference>
<keyword evidence="1" id="KW-0732">Signal</keyword>
<evidence type="ECO:0000256" key="1">
    <source>
        <dbReference type="SAM" id="SignalP"/>
    </source>
</evidence>
<evidence type="ECO:0000313" key="2">
    <source>
        <dbReference type="EMBL" id="KAJ6840382.1"/>
    </source>
</evidence>
<sequence length="74" mass="8073">MVVKVFVLLGILQNYGKADLGSTDQIRSSNERRATTARRSTAVRFPDENEDWLSDVVEVLGVGLEASAFMVVSG</sequence>
<proteinExistence type="predicted"/>
<protein>
    <submittedName>
        <fullName evidence="2">Uncharacterized protein</fullName>
    </submittedName>
</protein>
<evidence type="ECO:0000313" key="3">
    <source>
        <dbReference type="Proteomes" id="UP001140949"/>
    </source>
</evidence>